<protein>
    <submittedName>
        <fullName evidence="10">DHA2 family efflux MFS transporter permease subunit</fullName>
    </submittedName>
</protein>
<feature type="transmembrane region" description="Helical" evidence="8">
    <location>
        <begin position="321"/>
        <end position="338"/>
    </location>
</feature>
<keyword evidence="3" id="KW-0813">Transport</keyword>
<keyword evidence="4" id="KW-1003">Cell membrane</keyword>
<feature type="transmembrane region" description="Helical" evidence="8">
    <location>
        <begin position="220"/>
        <end position="241"/>
    </location>
</feature>
<comment type="similarity">
    <text evidence="2">Belongs to the major facilitator superfamily. EmrB family.</text>
</comment>
<organism evidence="10 11">
    <name type="scientific">Pseudonocardia adelaidensis</name>
    <dbReference type="NCBI Taxonomy" id="648754"/>
    <lineage>
        <taxon>Bacteria</taxon>
        <taxon>Bacillati</taxon>
        <taxon>Actinomycetota</taxon>
        <taxon>Actinomycetes</taxon>
        <taxon>Pseudonocardiales</taxon>
        <taxon>Pseudonocardiaceae</taxon>
        <taxon>Pseudonocardia</taxon>
    </lineage>
</organism>
<keyword evidence="7 8" id="KW-0472">Membrane</keyword>
<feature type="transmembrane region" description="Helical" evidence="8">
    <location>
        <begin position="396"/>
        <end position="415"/>
    </location>
</feature>
<feature type="transmembrane region" description="Helical" evidence="8">
    <location>
        <begin position="358"/>
        <end position="375"/>
    </location>
</feature>
<evidence type="ECO:0000313" key="10">
    <source>
        <dbReference type="EMBL" id="GAA5115115.1"/>
    </source>
</evidence>
<keyword evidence="6 8" id="KW-1133">Transmembrane helix</keyword>
<dbReference type="SUPFAM" id="SSF103473">
    <property type="entry name" value="MFS general substrate transporter"/>
    <property type="match status" value="1"/>
</dbReference>
<proteinExistence type="inferred from homology"/>
<accession>A0ABP9NDC9</accession>
<dbReference type="Gene3D" id="1.20.1720.10">
    <property type="entry name" value="Multidrug resistance protein D"/>
    <property type="match status" value="1"/>
</dbReference>
<evidence type="ECO:0000256" key="6">
    <source>
        <dbReference type="ARBA" id="ARBA00022989"/>
    </source>
</evidence>
<evidence type="ECO:0000256" key="4">
    <source>
        <dbReference type="ARBA" id="ARBA00022475"/>
    </source>
</evidence>
<feature type="transmembrane region" description="Helical" evidence="8">
    <location>
        <begin position="157"/>
        <end position="178"/>
    </location>
</feature>
<reference evidence="11" key="1">
    <citation type="journal article" date="2019" name="Int. J. Syst. Evol. Microbiol.">
        <title>The Global Catalogue of Microorganisms (GCM) 10K type strain sequencing project: providing services to taxonomists for standard genome sequencing and annotation.</title>
        <authorList>
            <consortium name="The Broad Institute Genomics Platform"/>
            <consortium name="The Broad Institute Genome Sequencing Center for Infectious Disease"/>
            <person name="Wu L."/>
            <person name="Ma J."/>
        </authorList>
    </citation>
    <scope>NUCLEOTIDE SEQUENCE [LARGE SCALE GENOMIC DNA]</scope>
    <source>
        <strain evidence="11">JCM 18302</strain>
    </source>
</reference>
<dbReference type="PRINTS" id="PR01036">
    <property type="entry name" value="TCRTETB"/>
</dbReference>
<dbReference type="NCBIfam" id="TIGR00711">
    <property type="entry name" value="efflux_EmrB"/>
    <property type="match status" value="1"/>
</dbReference>
<dbReference type="PROSITE" id="PS50850">
    <property type="entry name" value="MFS"/>
    <property type="match status" value="1"/>
</dbReference>
<dbReference type="Proteomes" id="UP001500804">
    <property type="component" value="Unassembled WGS sequence"/>
</dbReference>
<feature type="transmembrane region" description="Helical" evidence="8">
    <location>
        <begin position="190"/>
        <end position="208"/>
    </location>
</feature>
<name>A0ABP9NDC9_9PSEU</name>
<dbReference type="CDD" id="cd17503">
    <property type="entry name" value="MFS_LmrB_MDR_like"/>
    <property type="match status" value="1"/>
</dbReference>
<dbReference type="PANTHER" id="PTHR42718:SF9">
    <property type="entry name" value="MAJOR FACILITATOR SUPERFAMILY MULTIDRUG TRANSPORTER MFSC"/>
    <property type="match status" value="1"/>
</dbReference>
<evidence type="ECO:0000259" key="9">
    <source>
        <dbReference type="PROSITE" id="PS50850"/>
    </source>
</evidence>
<dbReference type="Gene3D" id="1.20.1250.20">
    <property type="entry name" value="MFS general substrate transporter like domains"/>
    <property type="match status" value="1"/>
</dbReference>
<feature type="transmembrane region" description="Helical" evidence="8">
    <location>
        <begin position="68"/>
        <end position="88"/>
    </location>
</feature>
<keyword evidence="5 8" id="KW-0812">Transmembrane</keyword>
<dbReference type="InterPro" id="IPR020846">
    <property type="entry name" value="MFS_dom"/>
</dbReference>
<feature type="transmembrane region" description="Helical" evidence="8">
    <location>
        <begin position="461"/>
        <end position="479"/>
    </location>
</feature>
<feature type="transmembrane region" description="Helical" evidence="8">
    <location>
        <begin position="289"/>
        <end position="309"/>
    </location>
</feature>
<evidence type="ECO:0000256" key="8">
    <source>
        <dbReference type="SAM" id="Phobius"/>
    </source>
</evidence>
<evidence type="ECO:0000256" key="1">
    <source>
        <dbReference type="ARBA" id="ARBA00004651"/>
    </source>
</evidence>
<evidence type="ECO:0000256" key="3">
    <source>
        <dbReference type="ARBA" id="ARBA00022448"/>
    </source>
</evidence>
<evidence type="ECO:0000256" key="2">
    <source>
        <dbReference type="ARBA" id="ARBA00008537"/>
    </source>
</evidence>
<comment type="subcellular location">
    <subcellularLocation>
        <location evidence="1">Cell membrane</location>
        <topology evidence="1">Multi-pass membrane protein</topology>
    </subcellularLocation>
</comment>
<evidence type="ECO:0000256" key="7">
    <source>
        <dbReference type="ARBA" id="ARBA00023136"/>
    </source>
</evidence>
<dbReference type="PANTHER" id="PTHR42718">
    <property type="entry name" value="MAJOR FACILITATOR SUPERFAMILY MULTIDRUG TRANSPORTER MFSC"/>
    <property type="match status" value="1"/>
</dbReference>
<dbReference type="Pfam" id="PF07690">
    <property type="entry name" value="MFS_1"/>
    <property type="match status" value="1"/>
</dbReference>
<comment type="caution">
    <text evidence="10">The sequence shown here is derived from an EMBL/GenBank/DDBJ whole genome shotgun (WGS) entry which is preliminary data.</text>
</comment>
<feature type="domain" description="Major facilitator superfamily (MFS) profile" evidence="9">
    <location>
        <begin position="3"/>
        <end position="484"/>
    </location>
</feature>
<evidence type="ECO:0000256" key="5">
    <source>
        <dbReference type="ARBA" id="ARBA00022692"/>
    </source>
</evidence>
<feature type="transmembrane region" description="Helical" evidence="8">
    <location>
        <begin position="130"/>
        <end position="151"/>
    </location>
</feature>
<evidence type="ECO:0000313" key="11">
    <source>
        <dbReference type="Proteomes" id="UP001500804"/>
    </source>
</evidence>
<keyword evidence="11" id="KW-1185">Reference proteome</keyword>
<dbReference type="EMBL" id="BAABJO010000004">
    <property type="protein sequence ID" value="GAA5115115.1"/>
    <property type="molecule type" value="Genomic_DNA"/>
</dbReference>
<dbReference type="InterPro" id="IPR004638">
    <property type="entry name" value="EmrB-like"/>
</dbReference>
<sequence>MLPLCVLVVGTFMSVLDTSIVNVAVPTIQLELSAAPDDVEWIVTGYTLALGVVVPLTGWLGERIGKTTLYILSMVGFAAASALCGAAWNLDSLIVFRILQAIPGGILPVVTMTILYQIVPPAKIGSASGIYGLGVVVAPAVGPVLGGYLVEYVDWRLIFYINVPIGVVGTIAAIAIFPRIRPTTWPRFDLWGFLTIAYGLFALLLAFSEGQDWGWTGYRVLVLFISGVLSLAVFVVIELEVDDPLIDLRVFASWPYTLSIVLLVVAITGLFTTLFFIPQFLQVVQGLQALDAGLVLVPSAVVLVVMVPLSGRLYDRFGPRWPVVAGLLVMAYGSYLLAQLNTSTPRADIELWTSIRNVGTGLALIAIITSGVSALRPALTGSGSAMNNVMQRVASSVAVAVFSGLNMSASAQLLVDRGGLYGLGPAALPEVREATEQGVTGLLPIYQQLRAGITTETYDNGFYIVALMCAGAAVLALFLRSGRTSPITERGHVEL</sequence>
<feature type="transmembrane region" description="Helical" evidence="8">
    <location>
        <begin position="94"/>
        <end position="118"/>
    </location>
</feature>
<gene>
    <name evidence="10" type="ORF">GCM10023320_13360</name>
</gene>
<feature type="transmembrane region" description="Helical" evidence="8">
    <location>
        <begin position="253"/>
        <end position="277"/>
    </location>
</feature>
<dbReference type="InterPro" id="IPR011701">
    <property type="entry name" value="MFS"/>
</dbReference>
<dbReference type="InterPro" id="IPR036259">
    <property type="entry name" value="MFS_trans_sf"/>
</dbReference>
<feature type="transmembrane region" description="Helical" evidence="8">
    <location>
        <begin position="41"/>
        <end position="61"/>
    </location>
</feature>